<evidence type="ECO:0000313" key="3">
    <source>
        <dbReference type="Proteomes" id="UP001281761"/>
    </source>
</evidence>
<comment type="caution">
    <text evidence="2">The sequence shown here is derived from an EMBL/GenBank/DDBJ whole genome shotgun (WGS) entry which is preliminary data.</text>
</comment>
<accession>A0ABQ9YDS3</accession>
<organism evidence="2 3">
    <name type="scientific">Blattamonas nauphoetae</name>
    <dbReference type="NCBI Taxonomy" id="2049346"/>
    <lineage>
        <taxon>Eukaryota</taxon>
        <taxon>Metamonada</taxon>
        <taxon>Preaxostyla</taxon>
        <taxon>Oxymonadida</taxon>
        <taxon>Blattamonas</taxon>
    </lineage>
</organism>
<proteinExistence type="predicted"/>
<gene>
    <name evidence="2" type="ORF">BLNAU_3319</name>
</gene>
<feature type="region of interest" description="Disordered" evidence="1">
    <location>
        <begin position="105"/>
        <end position="127"/>
    </location>
</feature>
<protein>
    <submittedName>
        <fullName evidence="2">Uncharacterized protein</fullName>
    </submittedName>
</protein>
<keyword evidence="3" id="KW-1185">Reference proteome</keyword>
<name>A0ABQ9YDS3_9EUKA</name>
<evidence type="ECO:0000256" key="1">
    <source>
        <dbReference type="SAM" id="MobiDB-lite"/>
    </source>
</evidence>
<sequence>MSLLAVIVGLSPIFRPSSSSVEVTLSAFPNLNHAVPLLYPPRPPALQPPSISSIEAYSTILTSSTMVNMSNHIFSGIAYAPNWGSSYFFCNVLSEQQTNKCNVLPTNNESPEKMNVTTEPNFKVKQT</sequence>
<evidence type="ECO:0000313" key="2">
    <source>
        <dbReference type="EMBL" id="KAK2961882.1"/>
    </source>
</evidence>
<reference evidence="2 3" key="1">
    <citation type="journal article" date="2022" name="bioRxiv">
        <title>Genomics of Preaxostyla Flagellates Illuminates Evolutionary Transitions and the Path Towards Mitochondrial Loss.</title>
        <authorList>
            <person name="Novak L.V.F."/>
            <person name="Treitli S.C."/>
            <person name="Pyrih J."/>
            <person name="Halakuc P."/>
            <person name="Pipaliya S.V."/>
            <person name="Vacek V."/>
            <person name="Brzon O."/>
            <person name="Soukal P."/>
            <person name="Eme L."/>
            <person name="Dacks J.B."/>
            <person name="Karnkowska A."/>
            <person name="Elias M."/>
            <person name="Hampl V."/>
        </authorList>
    </citation>
    <scope>NUCLEOTIDE SEQUENCE [LARGE SCALE GENOMIC DNA]</scope>
    <source>
        <strain evidence="2">NAU3</strain>
        <tissue evidence="2">Gut</tissue>
    </source>
</reference>
<dbReference type="Proteomes" id="UP001281761">
    <property type="component" value="Unassembled WGS sequence"/>
</dbReference>
<dbReference type="EMBL" id="JARBJD010000014">
    <property type="protein sequence ID" value="KAK2961882.1"/>
    <property type="molecule type" value="Genomic_DNA"/>
</dbReference>